<dbReference type="RefSeq" id="WP_010935189.1">
    <property type="nucleotide sequence ID" value="NZ_JADQUE010000003.1"/>
</dbReference>
<dbReference type="EMBL" id="LSZF01000027">
    <property type="protein sequence ID" value="OWM34000.1"/>
    <property type="molecule type" value="Genomic_DNA"/>
</dbReference>
<evidence type="ECO:0000256" key="2">
    <source>
        <dbReference type="SAM" id="MobiDB-lite"/>
    </source>
</evidence>
<feature type="region of interest" description="Disordered" evidence="2">
    <location>
        <begin position="186"/>
        <end position="209"/>
    </location>
</feature>
<accession>A0A854NCH3</accession>
<keyword evidence="3" id="KW-0472">Membrane</keyword>
<evidence type="ECO:0000313" key="4">
    <source>
        <dbReference type="EMBL" id="OWM34000.1"/>
    </source>
</evidence>
<organism evidence="4 5">
    <name type="scientific">Corynebacterium diphtheriae bv. mitis</name>
    <dbReference type="NCBI Taxonomy" id="1806053"/>
    <lineage>
        <taxon>Bacteria</taxon>
        <taxon>Bacillati</taxon>
        <taxon>Actinomycetota</taxon>
        <taxon>Actinomycetes</taxon>
        <taxon>Mycobacteriales</taxon>
        <taxon>Corynebacteriaceae</taxon>
        <taxon>Corynebacterium</taxon>
    </lineage>
</organism>
<comment type="caution">
    <text evidence="4">The sequence shown here is derived from an EMBL/GenBank/DDBJ whole genome shotgun (WGS) entry which is preliminary data.</text>
</comment>
<evidence type="ECO:0000256" key="1">
    <source>
        <dbReference type="SAM" id="Coils"/>
    </source>
</evidence>
<feature type="compositionally biased region" description="Basic and acidic residues" evidence="2">
    <location>
        <begin position="1"/>
        <end position="17"/>
    </location>
</feature>
<reference evidence="5" key="1">
    <citation type="submission" date="2016-02" db="EMBL/GenBank/DDBJ databases">
        <title>Genomic analyses of a collection of pathogenic Corynebacterium diphtheriae.</title>
        <authorList>
            <person name="Sangal V."/>
            <person name="Titov L."/>
        </authorList>
    </citation>
    <scope>NUCLEOTIDE SEQUENCE [LARGE SCALE GENOMIC DNA]</scope>
    <source>
        <strain evidence="5">1438</strain>
    </source>
</reference>
<protein>
    <recommendedName>
        <fullName evidence="6">Cell division protein FtsL</fullName>
    </recommendedName>
</protein>
<feature type="compositionally biased region" description="Polar residues" evidence="2">
    <location>
        <begin position="31"/>
        <end position="43"/>
    </location>
</feature>
<feature type="compositionally biased region" description="Low complexity" evidence="2">
    <location>
        <begin position="18"/>
        <end position="30"/>
    </location>
</feature>
<sequence>MTMTDRARREASHRSRDLSTGSTTGTQTLTYNRSGSRAGYNTQRVEERPLRSRSFRNTAGSRQVFSHRGRRNEAPRAAVAPANVRKVVGIIVMLVSSVAVSLYLSGISTEQTFAMTQLRANENTLSNQIETLNRDVENASSTANIARRAQDMGLVVPDQAGILLPQPEGEVIVQREPGEKTHPVVDVNGDRIAPKGASSDPNKTSEVAGNLNAVPPVGNGAPAANGGAGVASNGVNTGANESANGSVVAPYAPTVHR</sequence>
<evidence type="ECO:0000256" key="3">
    <source>
        <dbReference type="SAM" id="Phobius"/>
    </source>
</evidence>
<evidence type="ECO:0000313" key="5">
    <source>
        <dbReference type="Proteomes" id="UP000197692"/>
    </source>
</evidence>
<gene>
    <name evidence="4" type="ORF">AY602_08595</name>
</gene>
<name>A0A854NCH3_CORDP</name>
<keyword evidence="3" id="KW-0812">Transmembrane</keyword>
<feature type="transmembrane region" description="Helical" evidence="3">
    <location>
        <begin position="87"/>
        <end position="106"/>
    </location>
</feature>
<feature type="coiled-coil region" evidence="1">
    <location>
        <begin position="115"/>
        <end position="149"/>
    </location>
</feature>
<keyword evidence="1" id="KW-0175">Coiled coil</keyword>
<keyword evidence="3" id="KW-1133">Transmembrane helix</keyword>
<evidence type="ECO:0008006" key="6">
    <source>
        <dbReference type="Google" id="ProtNLM"/>
    </source>
</evidence>
<feature type="region of interest" description="Disordered" evidence="2">
    <location>
        <begin position="238"/>
        <end position="257"/>
    </location>
</feature>
<dbReference type="AlphaFoldDB" id="A0A854NCH3"/>
<feature type="compositionally biased region" description="Polar residues" evidence="2">
    <location>
        <begin position="55"/>
        <end position="64"/>
    </location>
</feature>
<dbReference type="Proteomes" id="UP000197692">
    <property type="component" value="Unassembled WGS sequence"/>
</dbReference>
<feature type="region of interest" description="Disordered" evidence="2">
    <location>
        <begin position="1"/>
        <end position="70"/>
    </location>
</feature>
<proteinExistence type="predicted"/>